<accession>A0A438KDA2</accession>
<dbReference type="AlphaFoldDB" id="A0A438KDA2"/>
<comment type="caution">
    <text evidence="1">The sequence shown here is derived from an EMBL/GenBank/DDBJ whole genome shotgun (WGS) entry which is preliminary data.</text>
</comment>
<dbReference type="EMBL" id="QGNW01000009">
    <property type="protein sequence ID" value="RVX19193.1"/>
    <property type="molecule type" value="Genomic_DNA"/>
</dbReference>
<sequence>MVVGEVVSKFQHAFIQGRQILNAVLIVSEAVDSRLKSNIPGFLLKMDIEKVYDHVNWDFLLSIMSKMGLLPQLKGLETRRPMVSLLIHSSHGGTQLAAAQRYLNKNEIILVRGVENMEELAMGLGCGVGKLPTSYLGLPLGAFFKSLRSLRERPRLVKWKVCYADKEGRLGIRSLVALNKLCLGSGVGDLQKKGSLFGNKSSLTSLVWRKGGGAREYGEEALVWGCGKPLEENGRAYEMVGVSDAWKEGGELGCWSLCFLRHLNDWEMGEMESLFRELHSLAIRRDVKDTLSWRECGNDCFSISSLYRSYTRASSDPFPWCIIWRSWVPVLHSTVRGNLLGWTGAFVGKRMAKAWRAAPLCLMWT</sequence>
<proteinExistence type="predicted"/>
<organism evidence="1 2">
    <name type="scientific">Vitis vinifera</name>
    <name type="common">Grape</name>
    <dbReference type="NCBI Taxonomy" id="29760"/>
    <lineage>
        <taxon>Eukaryota</taxon>
        <taxon>Viridiplantae</taxon>
        <taxon>Streptophyta</taxon>
        <taxon>Embryophyta</taxon>
        <taxon>Tracheophyta</taxon>
        <taxon>Spermatophyta</taxon>
        <taxon>Magnoliopsida</taxon>
        <taxon>eudicotyledons</taxon>
        <taxon>Gunneridae</taxon>
        <taxon>Pentapetalae</taxon>
        <taxon>rosids</taxon>
        <taxon>Vitales</taxon>
        <taxon>Vitaceae</taxon>
        <taxon>Viteae</taxon>
        <taxon>Vitis</taxon>
    </lineage>
</organism>
<evidence type="ECO:0008006" key="3">
    <source>
        <dbReference type="Google" id="ProtNLM"/>
    </source>
</evidence>
<evidence type="ECO:0000313" key="1">
    <source>
        <dbReference type="EMBL" id="RVX19193.1"/>
    </source>
</evidence>
<gene>
    <name evidence="1" type="ORF">CK203_008533</name>
</gene>
<dbReference type="Proteomes" id="UP000288805">
    <property type="component" value="Unassembled WGS sequence"/>
</dbReference>
<reference evidence="1 2" key="1">
    <citation type="journal article" date="2018" name="PLoS Genet.">
        <title>Population sequencing reveals clonal diversity and ancestral inbreeding in the grapevine cultivar Chardonnay.</title>
        <authorList>
            <person name="Roach M.J."/>
            <person name="Johnson D.L."/>
            <person name="Bohlmann J."/>
            <person name="van Vuuren H.J."/>
            <person name="Jones S.J."/>
            <person name="Pretorius I.S."/>
            <person name="Schmidt S.A."/>
            <person name="Borneman A.R."/>
        </authorList>
    </citation>
    <scope>NUCLEOTIDE SEQUENCE [LARGE SCALE GENOMIC DNA]</scope>
    <source>
        <strain evidence="2">cv. Chardonnay</strain>
        <tissue evidence="1">Leaf</tissue>
    </source>
</reference>
<name>A0A438KDA2_VITVI</name>
<protein>
    <recommendedName>
        <fullName evidence="3">Reverse transcriptase domain-containing protein</fullName>
    </recommendedName>
</protein>
<evidence type="ECO:0000313" key="2">
    <source>
        <dbReference type="Proteomes" id="UP000288805"/>
    </source>
</evidence>